<dbReference type="AlphaFoldDB" id="A0A1I4L751"/>
<feature type="transmembrane region" description="Helical" evidence="1">
    <location>
        <begin position="72"/>
        <end position="90"/>
    </location>
</feature>
<organism evidence="3 4">
    <name type="scientific">Marinobacter zhejiangensis</name>
    <dbReference type="NCBI Taxonomy" id="488535"/>
    <lineage>
        <taxon>Bacteria</taxon>
        <taxon>Pseudomonadati</taxon>
        <taxon>Pseudomonadota</taxon>
        <taxon>Gammaproteobacteria</taxon>
        <taxon>Pseudomonadales</taxon>
        <taxon>Marinobacteraceae</taxon>
        <taxon>Marinobacter</taxon>
    </lineage>
</organism>
<dbReference type="Pfam" id="PF04892">
    <property type="entry name" value="VanZ"/>
    <property type="match status" value="1"/>
</dbReference>
<keyword evidence="1" id="KW-0472">Membrane</keyword>
<reference evidence="4" key="1">
    <citation type="submission" date="2016-10" db="EMBL/GenBank/DDBJ databases">
        <authorList>
            <person name="Varghese N."/>
            <person name="Submissions S."/>
        </authorList>
    </citation>
    <scope>NUCLEOTIDE SEQUENCE [LARGE SCALE GENOMIC DNA]</scope>
    <source>
        <strain evidence="4">CGMCC 1.7061</strain>
    </source>
</reference>
<dbReference type="RefSeq" id="WP_092020132.1">
    <property type="nucleotide sequence ID" value="NZ_FOUE01000001.1"/>
</dbReference>
<evidence type="ECO:0000313" key="4">
    <source>
        <dbReference type="Proteomes" id="UP000198519"/>
    </source>
</evidence>
<dbReference type="EMBL" id="FOUE01000001">
    <property type="protein sequence ID" value="SFL86633.1"/>
    <property type="molecule type" value="Genomic_DNA"/>
</dbReference>
<sequence length="128" mass="14052">MTPLKSQLFTVLRYQPLWRLALAISAIAILYLATTSGSELMPPSPSDKLNHLVAFMELTLLARLSWPRSHPAVLLALVAAYGVAIELIQWPLPHREFSLADMLADSVGIMLGMALWPLLPPPVSESPL</sequence>
<evidence type="ECO:0000313" key="3">
    <source>
        <dbReference type="EMBL" id="SFL86633.1"/>
    </source>
</evidence>
<keyword evidence="1" id="KW-0812">Transmembrane</keyword>
<evidence type="ECO:0000259" key="2">
    <source>
        <dbReference type="Pfam" id="PF04892"/>
    </source>
</evidence>
<feature type="transmembrane region" description="Helical" evidence="1">
    <location>
        <begin position="20"/>
        <end position="37"/>
    </location>
</feature>
<name>A0A1I4L751_9GAMM</name>
<dbReference type="PANTHER" id="PTHR28008">
    <property type="entry name" value="DOMAIN PROTEIN, PUTATIVE (AFU_ORTHOLOGUE AFUA_3G10980)-RELATED"/>
    <property type="match status" value="1"/>
</dbReference>
<gene>
    <name evidence="3" type="ORF">SAMN04487963_0306</name>
</gene>
<evidence type="ECO:0000256" key="1">
    <source>
        <dbReference type="SAM" id="Phobius"/>
    </source>
</evidence>
<dbReference type="NCBIfam" id="NF037970">
    <property type="entry name" value="vanZ_1"/>
    <property type="match status" value="1"/>
</dbReference>
<feature type="domain" description="VanZ-like" evidence="2">
    <location>
        <begin position="49"/>
        <end position="119"/>
    </location>
</feature>
<dbReference type="PANTHER" id="PTHR28008:SF1">
    <property type="entry name" value="DOMAIN PROTEIN, PUTATIVE (AFU_ORTHOLOGUE AFUA_3G10980)-RELATED"/>
    <property type="match status" value="1"/>
</dbReference>
<keyword evidence="1" id="KW-1133">Transmembrane helix</keyword>
<dbReference type="Proteomes" id="UP000198519">
    <property type="component" value="Unassembled WGS sequence"/>
</dbReference>
<dbReference type="STRING" id="488535.SAMN04487963_0306"/>
<feature type="transmembrane region" description="Helical" evidence="1">
    <location>
        <begin position="102"/>
        <end position="119"/>
    </location>
</feature>
<proteinExistence type="predicted"/>
<keyword evidence="4" id="KW-1185">Reference proteome</keyword>
<accession>A0A1I4L751</accession>
<dbReference type="InterPro" id="IPR006976">
    <property type="entry name" value="VanZ-like"/>
</dbReference>
<dbReference type="OrthoDB" id="7376558at2"/>
<protein>
    <submittedName>
        <fullName evidence="3">VanZ like family protein</fullName>
    </submittedName>
</protein>